<feature type="transmembrane region" description="Helical" evidence="5">
    <location>
        <begin position="176"/>
        <end position="193"/>
    </location>
</feature>
<keyword evidence="4 5" id="KW-0472">Membrane</keyword>
<feature type="transmembrane region" description="Helical" evidence="5">
    <location>
        <begin position="31"/>
        <end position="50"/>
    </location>
</feature>
<dbReference type="Proteomes" id="UP000695022">
    <property type="component" value="Unplaced"/>
</dbReference>
<dbReference type="InterPro" id="IPR036259">
    <property type="entry name" value="MFS_trans_sf"/>
</dbReference>
<gene>
    <name evidence="7" type="primary">LOC106805988</name>
</gene>
<reference evidence="7" key="1">
    <citation type="submission" date="2025-08" db="UniProtKB">
        <authorList>
            <consortium name="RefSeq"/>
        </authorList>
    </citation>
    <scope>IDENTIFICATION</scope>
</reference>
<accession>A0ABM1DTL7</accession>
<feature type="transmembrane region" description="Helical" evidence="5">
    <location>
        <begin position="84"/>
        <end position="104"/>
    </location>
</feature>
<dbReference type="PANTHER" id="PTHR24064">
    <property type="entry name" value="SOLUTE CARRIER FAMILY 22 MEMBER"/>
    <property type="match status" value="1"/>
</dbReference>
<proteinExistence type="predicted"/>
<evidence type="ECO:0000256" key="3">
    <source>
        <dbReference type="ARBA" id="ARBA00022989"/>
    </source>
</evidence>
<keyword evidence="6" id="KW-1185">Reference proteome</keyword>
<comment type="subcellular location">
    <subcellularLocation>
        <location evidence="1">Membrane</location>
        <topology evidence="1">Multi-pass membrane protein</topology>
    </subcellularLocation>
</comment>
<evidence type="ECO:0000313" key="6">
    <source>
        <dbReference type="Proteomes" id="UP000695022"/>
    </source>
</evidence>
<name>A0ABM1DTL7_PRICU</name>
<protein>
    <submittedName>
        <fullName evidence="7">Organic cation transporter protein-like isoform X1</fullName>
    </submittedName>
</protein>
<feature type="transmembrane region" description="Helical" evidence="5">
    <location>
        <begin position="110"/>
        <end position="133"/>
    </location>
</feature>
<evidence type="ECO:0000313" key="7">
    <source>
        <dbReference type="RefSeq" id="XP_014663288.1"/>
    </source>
</evidence>
<dbReference type="Gene3D" id="1.20.1250.20">
    <property type="entry name" value="MFS general substrate transporter like domains"/>
    <property type="match status" value="1"/>
</dbReference>
<keyword evidence="2 5" id="KW-0812">Transmembrane</keyword>
<dbReference type="SUPFAM" id="SSF103473">
    <property type="entry name" value="MFS general substrate transporter"/>
    <property type="match status" value="1"/>
</dbReference>
<evidence type="ECO:0000256" key="2">
    <source>
        <dbReference type="ARBA" id="ARBA00022692"/>
    </source>
</evidence>
<keyword evidence="3 5" id="KW-1133">Transmembrane helix</keyword>
<feature type="transmembrane region" description="Helical" evidence="5">
    <location>
        <begin position="56"/>
        <end position="77"/>
    </location>
</feature>
<dbReference type="GeneID" id="106805988"/>
<sequence>MIVTADGSAREPNFNRHITTPNMRKKSINMMYQWFVVSLVYYGLAMNSANLGTDPYISFAASAIVGIPATLFSAVILKYLGRRLSLSGTMLLAGITCLVTALPWPANLNWVIVTLATIGMFASSGTYGICFLYSGELYLTVVRNIGLGSNSTWARASAILAPYVALLGMYRREYPLLIFGVLAISASIAGLFLPETQDQELPETLEDGENFGKKQRFWTLLPQKPSIDNNSAVEQ</sequence>
<evidence type="ECO:0000256" key="1">
    <source>
        <dbReference type="ARBA" id="ARBA00004141"/>
    </source>
</evidence>
<dbReference type="RefSeq" id="XP_014663288.1">
    <property type="nucleotide sequence ID" value="XM_014807802.1"/>
</dbReference>
<evidence type="ECO:0000256" key="4">
    <source>
        <dbReference type="ARBA" id="ARBA00023136"/>
    </source>
</evidence>
<organism evidence="6 7">
    <name type="scientific">Priapulus caudatus</name>
    <name type="common">Priapulid worm</name>
    <dbReference type="NCBI Taxonomy" id="37621"/>
    <lineage>
        <taxon>Eukaryota</taxon>
        <taxon>Metazoa</taxon>
        <taxon>Ecdysozoa</taxon>
        <taxon>Scalidophora</taxon>
        <taxon>Priapulida</taxon>
        <taxon>Priapulimorpha</taxon>
        <taxon>Priapulimorphida</taxon>
        <taxon>Priapulidae</taxon>
        <taxon>Priapulus</taxon>
    </lineage>
</organism>
<evidence type="ECO:0000256" key="5">
    <source>
        <dbReference type="SAM" id="Phobius"/>
    </source>
</evidence>